<dbReference type="SUPFAM" id="SSF52540">
    <property type="entry name" value="P-loop containing nucleoside triphosphate hydrolases"/>
    <property type="match status" value="1"/>
</dbReference>
<sequence>MLQDVIHHSSFDFMNEYMKKHMNEMLTLPKEQIRNNPDIPSGLKAMLLSVPDDILEQNESPTSLVRKGIVGDWRNYFSASQSDRMDQKMKVKFAGTALLELWKGEI</sequence>
<evidence type="ECO:0000313" key="3">
    <source>
        <dbReference type="Proteomes" id="UP001497382"/>
    </source>
</evidence>
<dbReference type="EMBL" id="CAXIEN010000379">
    <property type="protein sequence ID" value="CAL1295760.1"/>
    <property type="molecule type" value="Genomic_DNA"/>
</dbReference>
<evidence type="ECO:0000259" key="1">
    <source>
        <dbReference type="Pfam" id="PF00685"/>
    </source>
</evidence>
<dbReference type="AlphaFoldDB" id="A0AAV2BIN6"/>
<protein>
    <recommendedName>
        <fullName evidence="1">Sulfotransferase domain-containing protein</fullName>
    </recommendedName>
</protein>
<dbReference type="InterPro" id="IPR000863">
    <property type="entry name" value="Sulfotransferase_dom"/>
</dbReference>
<feature type="domain" description="Sulfotransferase" evidence="1">
    <location>
        <begin position="58"/>
        <end position="96"/>
    </location>
</feature>
<keyword evidence="3" id="KW-1185">Reference proteome</keyword>
<evidence type="ECO:0000313" key="2">
    <source>
        <dbReference type="EMBL" id="CAL1295760.1"/>
    </source>
</evidence>
<dbReference type="InterPro" id="IPR027417">
    <property type="entry name" value="P-loop_NTPase"/>
</dbReference>
<dbReference type="Proteomes" id="UP001497382">
    <property type="component" value="Unassembled WGS sequence"/>
</dbReference>
<name>A0AAV2BIN6_9ARAC</name>
<dbReference type="GO" id="GO:0008146">
    <property type="term" value="F:sulfotransferase activity"/>
    <property type="evidence" value="ECO:0007669"/>
    <property type="project" value="InterPro"/>
</dbReference>
<reference evidence="2 3" key="1">
    <citation type="submission" date="2024-04" db="EMBL/GenBank/DDBJ databases">
        <authorList>
            <person name="Rising A."/>
            <person name="Reimegard J."/>
            <person name="Sonavane S."/>
            <person name="Akerstrom W."/>
            <person name="Nylinder S."/>
            <person name="Hedman E."/>
            <person name="Kallberg Y."/>
        </authorList>
    </citation>
    <scope>NUCLEOTIDE SEQUENCE [LARGE SCALE GENOMIC DNA]</scope>
</reference>
<dbReference type="Gene3D" id="3.40.50.300">
    <property type="entry name" value="P-loop containing nucleotide triphosphate hydrolases"/>
    <property type="match status" value="1"/>
</dbReference>
<accession>A0AAV2BIN6</accession>
<proteinExistence type="predicted"/>
<comment type="caution">
    <text evidence="2">The sequence shown here is derived from an EMBL/GenBank/DDBJ whole genome shotgun (WGS) entry which is preliminary data.</text>
</comment>
<organism evidence="2 3">
    <name type="scientific">Larinioides sclopetarius</name>
    <dbReference type="NCBI Taxonomy" id="280406"/>
    <lineage>
        <taxon>Eukaryota</taxon>
        <taxon>Metazoa</taxon>
        <taxon>Ecdysozoa</taxon>
        <taxon>Arthropoda</taxon>
        <taxon>Chelicerata</taxon>
        <taxon>Arachnida</taxon>
        <taxon>Araneae</taxon>
        <taxon>Araneomorphae</taxon>
        <taxon>Entelegynae</taxon>
        <taxon>Araneoidea</taxon>
        <taxon>Araneidae</taxon>
        <taxon>Larinioides</taxon>
    </lineage>
</organism>
<dbReference type="Pfam" id="PF00685">
    <property type="entry name" value="Sulfotransfer_1"/>
    <property type="match status" value="1"/>
</dbReference>
<gene>
    <name evidence="2" type="ORF">LARSCL_LOCUS19451</name>
</gene>